<dbReference type="EMBL" id="CAEZTH010000020">
    <property type="protein sequence ID" value="CAB4559002.1"/>
    <property type="molecule type" value="Genomic_DNA"/>
</dbReference>
<dbReference type="InterPro" id="IPR012337">
    <property type="entry name" value="RNaseH-like_sf"/>
</dbReference>
<reference evidence="2" key="1">
    <citation type="submission" date="2020-05" db="EMBL/GenBank/DDBJ databases">
        <authorList>
            <person name="Chiriac C."/>
            <person name="Salcher M."/>
            <person name="Ghai R."/>
            <person name="Kavagutti S V."/>
        </authorList>
    </citation>
    <scope>NUCLEOTIDE SEQUENCE</scope>
</reference>
<gene>
    <name evidence="2" type="ORF">UFOPK1639_00300</name>
</gene>
<dbReference type="Gene3D" id="1.10.150.80">
    <property type="entry name" value="HRDC domain"/>
    <property type="match status" value="2"/>
</dbReference>
<dbReference type="InterPro" id="IPR044876">
    <property type="entry name" value="HRDC_dom_sf"/>
</dbReference>
<dbReference type="CDD" id="cd06142">
    <property type="entry name" value="RNaseD_exo"/>
    <property type="match status" value="1"/>
</dbReference>
<accession>A0A6J6D5D0</accession>
<dbReference type="Gene3D" id="3.30.420.10">
    <property type="entry name" value="Ribonuclease H-like superfamily/Ribonuclease H"/>
    <property type="match status" value="1"/>
</dbReference>
<dbReference type="SUPFAM" id="SSF53098">
    <property type="entry name" value="Ribonuclease H-like"/>
    <property type="match status" value="1"/>
</dbReference>
<dbReference type="InterPro" id="IPR002562">
    <property type="entry name" value="3'-5'_exonuclease_dom"/>
</dbReference>
<protein>
    <submittedName>
        <fullName evidence="2">Unannotated protein</fullName>
    </submittedName>
</protein>
<feature type="domain" description="HRDC" evidence="1">
    <location>
        <begin position="237"/>
        <end position="317"/>
    </location>
</feature>
<dbReference type="InterPro" id="IPR051086">
    <property type="entry name" value="RNase_D-like"/>
</dbReference>
<dbReference type="SMART" id="SM00474">
    <property type="entry name" value="35EXOc"/>
    <property type="match status" value="1"/>
</dbReference>
<dbReference type="GO" id="GO:0000166">
    <property type="term" value="F:nucleotide binding"/>
    <property type="evidence" value="ECO:0007669"/>
    <property type="project" value="InterPro"/>
</dbReference>
<dbReference type="GO" id="GO:0003676">
    <property type="term" value="F:nucleic acid binding"/>
    <property type="evidence" value="ECO:0007669"/>
    <property type="project" value="InterPro"/>
</dbReference>
<evidence type="ECO:0000313" key="2">
    <source>
        <dbReference type="EMBL" id="CAB4559002.1"/>
    </source>
</evidence>
<dbReference type="Pfam" id="PF18305">
    <property type="entry name" value="DNA_pol_A_exoN"/>
    <property type="match status" value="1"/>
</dbReference>
<dbReference type="SMART" id="SM00341">
    <property type="entry name" value="HRDC"/>
    <property type="match status" value="1"/>
</dbReference>
<dbReference type="PANTHER" id="PTHR47649">
    <property type="entry name" value="RIBONUCLEASE D"/>
    <property type="match status" value="1"/>
</dbReference>
<dbReference type="InterPro" id="IPR041605">
    <property type="entry name" value="Exo_C"/>
</dbReference>
<proteinExistence type="predicted"/>
<name>A0A6J6D5D0_9ZZZZ</name>
<dbReference type="InterPro" id="IPR010997">
    <property type="entry name" value="HRDC-like_sf"/>
</dbReference>
<dbReference type="InterPro" id="IPR002121">
    <property type="entry name" value="HRDC_dom"/>
</dbReference>
<dbReference type="SUPFAM" id="SSF47819">
    <property type="entry name" value="HRDC-like"/>
    <property type="match status" value="1"/>
</dbReference>
<dbReference type="PROSITE" id="PS50967">
    <property type="entry name" value="HRDC"/>
    <property type="match status" value="1"/>
</dbReference>
<sequence>MTATESSPLEAEPVTLETLAAPRSKFHLVTNPKELAVSIDHLASTPGPVAVDAERASGFKYSQRAYLVQLKTEHSDIFLIDPTTDSSLVDSHEFSQLREFLSDREWILHAATQDIPCLEELGLHPKAIFDTELAGRLTGQPRVGLGSLVESLLQIGLAKEHSAADWSTRPLPESWLNYAALDVELLHELRTSLQMLLEAQGKSEWANQEFENLLSFKPKPAKQDRWRGISGLSKVSDQLSLEVARQLWLAREELAIKLDVSPGRLIPDASILAVAIAKPRTRPELASLRSFNGRASRSYLDLWWDALQSALKATVLPPVRAERTEGIPNHRNWAAKYPEADRRLRHAKNALTQISEKANVPLENLLTPDFLRQICFAPPEPATLESVSQTLTGFGARRWQVDLTADAITDSIIRLDEPDQKPQSPQE</sequence>
<dbReference type="GO" id="GO:0006139">
    <property type="term" value="P:nucleobase-containing compound metabolic process"/>
    <property type="evidence" value="ECO:0007669"/>
    <property type="project" value="InterPro"/>
</dbReference>
<dbReference type="GO" id="GO:0008408">
    <property type="term" value="F:3'-5' exonuclease activity"/>
    <property type="evidence" value="ECO:0007669"/>
    <property type="project" value="InterPro"/>
</dbReference>
<dbReference type="Pfam" id="PF00570">
    <property type="entry name" value="HRDC"/>
    <property type="match status" value="1"/>
</dbReference>
<dbReference type="Pfam" id="PF01612">
    <property type="entry name" value="DNA_pol_A_exo1"/>
    <property type="match status" value="1"/>
</dbReference>
<dbReference type="AlphaFoldDB" id="A0A6J6D5D0"/>
<organism evidence="2">
    <name type="scientific">freshwater metagenome</name>
    <dbReference type="NCBI Taxonomy" id="449393"/>
    <lineage>
        <taxon>unclassified sequences</taxon>
        <taxon>metagenomes</taxon>
        <taxon>ecological metagenomes</taxon>
    </lineage>
</organism>
<dbReference type="PANTHER" id="PTHR47649:SF1">
    <property type="entry name" value="RIBONUCLEASE D"/>
    <property type="match status" value="1"/>
</dbReference>
<dbReference type="InterPro" id="IPR036397">
    <property type="entry name" value="RNaseH_sf"/>
</dbReference>
<evidence type="ECO:0000259" key="1">
    <source>
        <dbReference type="PROSITE" id="PS50967"/>
    </source>
</evidence>